<dbReference type="Proteomes" id="UP000279541">
    <property type="component" value="Chromosome"/>
</dbReference>
<organism evidence="4 5">
    <name type="scientific">Chryseobacterium joostei</name>
    <dbReference type="NCBI Taxonomy" id="112234"/>
    <lineage>
        <taxon>Bacteria</taxon>
        <taxon>Pseudomonadati</taxon>
        <taxon>Bacteroidota</taxon>
        <taxon>Flavobacteriia</taxon>
        <taxon>Flavobacteriales</taxon>
        <taxon>Weeksellaceae</taxon>
        <taxon>Chryseobacterium group</taxon>
        <taxon>Chryseobacterium</taxon>
    </lineage>
</organism>
<evidence type="ECO:0000313" key="5">
    <source>
        <dbReference type="Proteomes" id="UP000186106"/>
    </source>
</evidence>
<dbReference type="KEGG" id="cjt:EG359_06180"/>
<dbReference type="AlphaFoldDB" id="A0A1N7HT37"/>
<dbReference type="GO" id="GO:0000150">
    <property type="term" value="F:DNA strand exchange activity"/>
    <property type="evidence" value="ECO:0007669"/>
    <property type="project" value="InterPro"/>
</dbReference>
<comment type="similarity">
    <text evidence="1">Belongs to the transposase IS21/IS408/IS1162 family.</text>
</comment>
<dbReference type="Proteomes" id="UP000186106">
    <property type="component" value="Unassembled WGS sequence"/>
</dbReference>
<accession>A0A1N7HT37</accession>
<dbReference type="PROSITE" id="PS50994">
    <property type="entry name" value="INTEGRASE"/>
    <property type="match status" value="1"/>
</dbReference>
<dbReference type="EMBL" id="FTNZ01000001">
    <property type="protein sequence ID" value="SIS27931.1"/>
    <property type="molecule type" value="Genomic_DNA"/>
</dbReference>
<dbReference type="PANTHER" id="PTHR35004">
    <property type="entry name" value="TRANSPOSASE RV3428C-RELATED"/>
    <property type="match status" value="1"/>
</dbReference>
<name>A0A1N7HT37_9FLAO</name>
<feature type="domain" description="Integrase catalytic" evidence="2">
    <location>
        <begin position="137"/>
        <end position="332"/>
    </location>
</feature>
<gene>
    <name evidence="3" type="ORF">EG359_06180</name>
    <name evidence="4" type="ORF">SAMN05421768_101123</name>
</gene>
<dbReference type="InterPro" id="IPR054353">
    <property type="entry name" value="IstA-like_C"/>
</dbReference>
<dbReference type="InterPro" id="IPR012337">
    <property type="entry name" value="RNaseH-like_sf"/>
</dbReference>
<dbReference type="NCBIfam" id="NF033546">
    <property type="entry name" value="transpos_IS21"/>
    <property type="match status" value="1"/>
</dbReference>
<reference evidence="4 5" key="1">
    <citation type="submission" date="2017-01" db="EMBL/GenBank/DDBJ databases">
        <authorList>
            <person name="Mah S.A."/>
            <person name="Swanson W.J."/>
            <person name="Moy G.W."/>
            <person name="Vacquier V.D."/>
        </authorList>
    </citation>
    <scope>NUCLEOTIDE SEQUENCE [LARGE SCALE GENOMIC DNA]</scope>
    <source>
        <strain evidence="4 5">DSM 16927</strain>
    </source>
</reference>
<dbReference type="InterPro" id="IPR006120">
    <property type="entry name" value="Resolvase_HTH_dom"/>
</dbReference>
<dbReference type="PANTHER" id="PTHR35004:SF8">
    <property type="entry name" value="TRANSPOSASE RV3428C-RELATED"/>
    <property type="match status" value="1"/>
</dbReference>
<dbReference type="InterPro" id="IPR001584">
    <property type="entry name" value="Integrase_cat-core"/>
</dbReference>
<dbReference type="InterPro" id="IPR036397">
    <property type="entry name" value="RNaseH_sf"/>
</dbReference>
<dbReference type="RefSeq" id="WP_076350966.1">
    <property type="nucleotide sequence ID" value="NZ_CP033926.1"/>
</dbReference>
<dbReference type="Gene3D" id="1.10.10.60">
    <property type="entry name" value="Homeodomain-like"/>
    <property type="match status" value="1"/>
</dbReference>
<evidence type="ECO:0000256" key="1">
    <source>
        <dbReference type="ARBA" id="ARBA00009277"/>
    </source>
</evidence>
<evidence type="ECO:0000259" key="2">
    <source>
        <dbReference type="PROSITE" id="PS50994"/>
    </source>
</evidence>
<protein>
    <submittedName>
        <fullName evidence="3 4">Transposase</fullName>
    </submittedName>
</protein>
<dbReference type="GO" id="GO:0003677">
    <property type="term" value="F:DNA binding"/>
    <property type="evidence" value="ECO:0007669"/>
    <property type="project" value="InterPro"/>
</dbReference>
<dbReference type="Pfam" id="PF02796">
    <property type="entry name" value="HTH_7"/>
    <property type="match status" value="1"/>
</dbReference>
<dbReference type="GO" id="GO:0015074">
    <property type="term" value="P:DNA integration"/>
    <property type="evidence" value="ECO:0007669"/>
    <property type="project" value="InterPro"/>
</dbReference>
<reference evidence="3 6" key="2">
    <citation type="submission" date="2018-11" db="EMBL/GenBank/DDBJ databases">
        <title>Proposal to divide the Flavobacteriaceae and reorganize its genera based on Amino Acid Identity values calculated from whole genome sequences.</title>
        <authorList>
            <person name="Nicholson A.C."/>
            <person name="Gulvik C.A."/>
            <person name="Whitney A.M."/>
            <person name="Humrighouse B.W."/>
            <person name="Bell M."/>
            <person name="Holmes B."/>
            <person name="Steigerwalt A.G."/>
            <person name="Villarma A."/>
            <person name="Sheth M."/>
            <person name="Batra D."/>
            <person name="Pryor J."/>
            <person name="Bernardet J.-F."/>
            <person name="Hugo C."/>
            <person name="Kampfer P."/>
            <person name="Newman J."/>
            <person name="McQuiston J.R."/>
        </authorList>
    </citation>
    <scope>NUCLEOTIDE SEQUENCE [LARGE SCALE GENOMIC DNA]</scope>
    <source>
        <strain evidence="3 6">DSM 16927</strain>
    </source>
</reference>
<proteinExistence type="inferred from homology"/>
<sequence length="532" mass="61747">MAGKPKQMSQIKQLIRLYQSGSGIKTIARILGMSKNTVRSYLKKMADGGFNTEELLKQEDPLLEKSFHSGNPAYKADKFEYLKSRLDYYEKELKRTGVTKQLLWQEYIESDPTGYSYPQFTYHLRQQLVSRKGSMVMEHIAGDKLYIDFSGKKLHYIDRSTGELIACEVFVACLPFSDYAFAIAVRSQQTPDFLYALSCCLEAMGGVPKAIVPDNLKAAVIKADKYEPVLNQSMEDFANHYGTVVVPARSARPKDKSLVENQVKMIYSRVFAPLRNQQFFDIHALNQAINTCMVKHNQTRMQQKPYCREERFLSAEKSTLDELPSERFELKYYAELKVGNNGHIYLQRNKHYYSVPFTYIGMKVKLIYTRTMVSIYCQGKQIAVHIRSYRENAYTTVAEHLKSEHQAYKKRSHETYLARAREHSPEFHELMQVLFKRARYPEQLYRTCDGLFKLKRDFPVEEFDKACKYVLKNKLYTYYFFKNVLENGIANSEEEPLVKDALPEHANIRGRAYYASSQPTHFDQPKDGLGAQ</sequence>
<evidence type="ECO:0000313" key="3">
    <source>
        <dbReference type="EMBL" id="AZA99217.1"/>
    </source>
</evidence>
<dbReference type="STRING" id="112234.SAMN05421768_101123"/>
<dbReference type="Pfam" id="PF22483">
    <property type="entry name" value="Mu-transpos_C_2"/>
    <property type="match status" value="1"/>
</dbReference>
<dbReference type="SUPFAM" id="SSF53098">
    <property type="entry name" value="Ribonuclease H-like"/>
    <property type="match status" value="1"/>
</dbReference>
<evidence type="ECO:0000313" key="4">
    <source>
        <dbReference type="EMBL" id="SIS27931.1"/>
    </source>
</evidence>
<dbReference type="EMBL" id="CP033926">
    <property type="protein sequence ID" value="AZA99217.1"/>
    <property type="molecule type" value="Genomic_DNA"/>
</dbReference>
<keyword evidence="6" id="KW-1185">Reference proteome</keyword>
<evidence type="ECO:0000313" key="6">
    <source>
        <dbReference type="Proteomes" id="UP000279541"/>
    </source>
</evidence>
<dbReference type="OrthoDB" id="3193769at2"/>
<dbReference type="Gene3D" id="3.30.420.10">
    <property type="entry name" value="Ribonuclease H-like superfamily/Ribonuclease H"/>
    <property type="match status" value="1"/>
</dbReference>